<dbReference type="PANTHER" id="PTHR15698">
    <property type="entry name" value="PROTEIN CBG15099"/>
    <property type="match status" value="1"/>
</dbReference>
<evidence type="ECO:0000313" key="3">
    <source>
        <dbReference type="WBParaSite" id="Pan_g15033.t1"/>
    </source>
</evidence>
<evidence type="ECO:0000313" key="2">
    <source>
        <dbReference type="Proteomes" id="UP000492821"/>
    </source>
</evidence>
<dbReference type="Pfam" id="PF19281">
    <property type="entry name" value="PHYHIP_C"/>
    <property type="match status" value="1"/>
</dbReference>
<dbReference type="WBParaSite" id="Pan_g15033.t1">
    <property type="protein sequence ID" value="Pan_g15033.t1"/>
    <property type="gene ID" value="Pan_g15033"/>
</dbReference>
<name>A0A7E4V0E6_PANRE</name>
<reference evidence="2" key="1">
    <citation type="journal article" date="2013" name="Genetics">
        <title>The draft genome and transcriptome of Panagrellus redivivus are shaped by the harsh demands of a free-living lifestyle.</title>
        <authorList>
            <person name="Srinivasan J."/>
            <person name="Dillman A.R."/>
            <person name="Macchietto M.G."/>
            <person name="Heikkinen L."/>
            <person name="Lakso M."/>
            <person name="Fracchia K.M."/>
            <person name="Antoshechkin I."/>
            <person name="Mortazavi A."/>
            <person name="Wong G."/>
            <person name="Sternberg P.W."/>
        </authorList>
    </citation>
    <scope>NUCLEOTIDE SEQUENCE [LARGE SCALE GENOMIC DNA]</scope>
    <source>
        <strain evidence="2">MT8872</strain>
    </source>
</reference>
<sequence>MSDNGVLGPPRLPYGAPPDTGFMSSYAPPKEALLPLTVRETVRGCTVSWDLPRHFHSLPRSDFIQAVVVHDIADYSLVTHALVQLPECFVNFPTQYAHSYDVTVVVTVGEESIQGFLRFSAATSIALGKGRRPRGPYVVTIHVDPESTSKLTRLSWDPPVKVRPDTNTLIVRIWCGKKAQPTRLELDPMTTTFEIKTVSGHEYFFEIRYMAKAMKSTDVEHQAYYYGVGDVWFKSVYAKHEIAELHSLAINFFADPLWKDTTYLYRCKPRGYYDACFDDDDGIMKTYVKDFNGHLASPINGVLKGLFFYGRHFDRETLPDSSPFGDVMWKVPIASLIEHGLDNIYFADFYCLYQAHYVTLVIARVGTPVDDFCARTLVRLDLEENNWLRVHQKQDRTLYYLNCKCWVEIYFTDDLPLKLGTFSEVEPMFRGSSCPEGIPSNMYCLYCNPVE</sequence>
<feature type="domain" description="Phytanoyl-CoA hydroxylase-interacting protein-like C-terminal" evidence="1">
    <location>
        <begin position="262"/>
        <end position="426"/>
    </location>
</feature>
<keyword evidence="2" id="KW-1185">Reference proteome</keyword>
<reference evidence="3" key="2">
    <citation type="submission" date="2020-10" db="UniProtKB">
        <authorList>
            <consortium name="WormBaseParasite"/>
        </authorList>
    </citation>
    <scope>IDENTIFICATION</scope>
</reference>
<accession>A0A7E4V0E6</accession>
<dbReference type="GO" id="GO:0005737">
    <property type="term" value="C:cytoplasm"/>
    <property type="evidence" value="ECO:0007669"/>
    <property type="project" value="TreeGrafter"/>
</dbReference>
<dbReference type="AlphaFoldDB" id="A0A7E4V0E6"/>
<evidence type="ECO:0000259" key="1">
    <source>
        <dbReference type="Pfam" id="PF19281"/>
    </source>
</evidence>
<organism evidence="2 3">
    <name type="scientific">Panagrellus redivivus</name>
    <name type="common">Microworm</name>
    <dbReference type="NCBI Taxonomy" id="6233"/>
    <lineage>
        <taxon>Eukaryota</taxon>
        <taxon>Metazoa</taxon>
        <taxon>Ecdysozoa</taxon>
        <taxon>Nematoda</taxon>
        <taxon>Chromadorea</taxon>
        <taxon>Rhabditida</taxon>
        <taxon>Tylenchina</taxon>
        <taxon>Panagrolaimomorpha</taxon>
        <taxon>Panagrolaimoidea</taxon>
        <taxon>Panagrolaimidae</taxon>
        <taxon>Panagrellus</taxon>
    </lineage>
</organism>
<dbReference type="PANTHER" id="PTHR15698:SF4">
    <property type="entry name" value="PHYTANOYL-COA HYDROXYLASE-INTERACTING PROTEIN-LIKE C-TERMINAL DOMAIN-CONTAINING PROTEIN"/>
    <property type="match status" value="1"/>
</dbReference>
<dbReference type="InterPro" id="IPR045545">
    <property type="entry name" value="PHYIP/PHIPL_C"/>
</dbReference>
<protein>
    <submittedName>
        <fullName evidence="3">PHYHIP_C domain-containing protein</fullName>
    </submittedName>
</protein>
<proteinExistence type="predicted"/>
<dbReference type="InterPro" id="IPR042868">
    <property type="entry name" value="PHYHIP/PHYHIPL"/>
</dbReference>
<dbReference type="Proteomes" id="UP000492821">
    <property type="component" value="Unassembled WGS sequence"/>
</dbReference>